<dbReference type="AlphaFoldDB" id="A0A6B3NUB8"/>
<accession>A0A6M0CTR5</accession>
<name>A0A6B3NUB8_9PSED</name>
<organism evidence="3 5">
    <name type="scientific">Pseudomonas brassicae</name>
    <dbReference type="NCBI Taxonomy" id="2708063"/>
    <lineage>
        <taxon>Bacteria</taxon>
        <taxon>Pseudomonadati</taxon>
        <taxon>Pseudomonadota</taxon>
        <taxon>Gammaproteobacteria</taxon>
        <taxon>Pseudomonadales</taxon>
        <taxon>Pseudomonadaceae</taxon>
        <taxon>Pseudomonas</taxon>
    </lineage>
</organism>
<dbReference type="Pfam" id="PF07963">
    <property type="entry name" value="N_methyl"/>
    <property type="match status" value="1"/>
</dbReference>
<dbReference type="Proteomes" id="UP000482634">
    <property type="component" value="Unassembled WGS sequence"/>
</dbReference>
<dbReference type="RefSeq" id="WP_163945577.1">
    <property type="nucleotide sequence ID" value="NZ_JAAHBU010000163.1"/>
</dbReference>
<dbReference type="Proteomes" id="UP000480410">
    <property type="component" value="Unassembled WGS sequence"/>
</dbReference>
<dbReference type="PROSITE" id="PS00409">
    <property type="entry name" value="PROKAR_NTER_METHYL"/>
    <property type="match status" value="1"/>
</dbReference>
<proteinExistence type="predicted"/>
<dbReference type="InterPro" id="IPR012902">
    <property type="entry name" value="N_methyl_site"/>
</dbReference>
<keyword evidence="5" id="KW-1185">Reference proteome</keyword>
<keyword evidence="1" id="KW-0472">Membrane</keyword>
<protein>
    <submittedName>
        <fullName evidence="3">Prepilin-type N-terminal cleavage/methylation domain-containing protein</fullName>
    </submittedName>
</protein>
<evidence type="ECO:0000313" key="5">
    <source>
        <dbReference type="Proteomes" id="UP000482634"/>
    </source>
</evidence>
<dbReference type="EMBL" id="JAAHBV010000019">
    <property type="protein sequence ID" value="NER58989.1"/>
    <property type="molecule type" value="Genomic_DNA"/>
</dbReference>
<comment type="caution">
    <text evidence="3">The sequence shown here is derived from an EMBL/GenBank/DDBJ whole genome shotgun (WGS) entry which is preliminary data.</text>
</comment>
<dbReference type="NCBIfam" id="TIGR02532">
    <property type="entry name" value="IV_pilin_GFxxxE"/>
    <property type="match status" value="1"/>
</dbReference>
<feature type="transmembrane region" description="Helical" evidence="1">
    <location>
        <begin position="7"/>
        <end position="28"/>
    </location>
</feature>
<gene>
    <name evidence="2" type="ORF">G3435_01330</name>
    <name evidence="3" type="ORF">G3436_13150</name>
</gene>
<accession>A0A6B3NUB8</accession>
<evidence type="ECO:0000313" key="4">
    <source>
        <dbReference type="Proteomes" id="UP000480410"/>
    </source>
</evidence>
<keyword evidence="1" id="KW-0812">Transmembrane</keyword>
<reference evidence="4 5" key="1">
    <citation type="submission" date="2020-02" db="EMBL/GenBank/DDBJ databases">
        <title>Broccoli isolated Pseudomonas sp.</title>
        <authorList>
            <person name="Fujikawa T."/>
            <person name="Sawada H."/>
        </authorList>
    </citation>
    <scope>NUCLEOTIDE SEQUENCE [LARGE SCALE GENOMIC DNA]</scope>
    <source>
        <strain evidence="3 5">MAFF212427</strain>
        <strain evidence="2 4">MAFF212428</strain>
    </source>
</reference>
<sequence length="122" mass="13368">MRRRQGGFTLIEMVAATALLAMGLGIVLNSMGQSMQSFARSEMKTRMGLLARSLMQDSSAGPLQPGITRGQQDGIDWRLECTEQGAASAVRLLHLRLTLSHAGREETFTTLQVRGLEPRLQP</sequence>
<evidence type="ECO:0000313" key="3">
    <source>
        <dbReference type="EMBL" id="NER64651.1"/>
    </source>
</evidence>
<keyword evidence="1" id="KW-1133">Transmembrane helix</keyword>
<evidence type="ECO:0000313" key="2">
    <source>
        <dbReference type="EMBL" id="NER58989.1"/>
    </source>
</evidence>
<dbReference type="EMBL" id="JAAHBU010000163">
    <property type="protein sequence ID" value="NER64651.1"/>
    <property type="molecule type" value="Genomic_DNA"/>
</dbReference>
<evidence type="ECO:0000256" key="1">
    <source>
        <dbReference type="SAM" id="Phobius"/>
    </source>
</evidence>